<organism evidence="1 2">
    <name type="scientific">Nitratireductor aquimarinus</name>
    <dbReference type="NCBI Taxonomy" id="889300"/>
    <lineage>
        <taxon>Bacteria</taxon>
        <taxon>Pseudomonadati</taxon>
        <taxon>Pseudomonadota</taxon>
        <taxon>Alphaproteobacteria</taxon>
        <taxon>Hyphomicrobiales</taxon>
        <taxon>Phyllobacteriaceae</taxon>
        <taxon>Nitratireductor</taxon>
    </lineage>
</organism>
<dbReference type="EMBL" id="JAWLIP010000004">
    <property type="protein sequence ID" value="MDV6226545.1"/>
    <property type="molecule type" value="Genomic_DNA"/>
</dbReference>
<evidence type="ECO:0000313" key="1">
    <source>
        <dbReference type="EMBL" id="MDV6226545.1"/>
    </source>
</evidence>
<gene>
    <name evidence="1" type="ORF">R2G56_09650</name>
</gene>
<dbReference type="Proteomes" id="UP001185659">
    <property type="component" value="Unassembled WGS sequence"/>
</dbReference>
<protein>
    <submittedName>
        <fullName evidence="1">Uncharacterized protein</fullName>
    </submittedName>
</protein>
<name>A0ABU4AJX6_9HYPH</name>
<sequence>MSSNTPPPPDVQLYYLAKHAINLMGYRDLATAQLDAPIVVVTPFRSSVDESESEFLLNASQRDGVAHAEKLFGRKFSGVEEFFEFCSTLDTPEKVAAQITDRERFLFDTDWTGSIEEQISRSLDLHDHLLPEGSGPSQLMAVQSIGRMTQATDLLLKSRYLGGTPLLDAPTS</sequence>
<dbReference type="RefSeq" id="WP_317561146.1">
    <property type="nucleotide sequence ID" value="NZ_JAWLIP010000004.1"/>
</dbReference>
<keyword evidence="2" id="KW-1185">Reference proteome</keyword>
<reference evidence="1 2" key="1">
    <citation type="submission" date="2023-10" db="EMBL/GenBank/DDBJ databases">
        <authorList>
            <person name="Venkata Ramana C."/>
            <person name="Sasikala C."/>
            <person name="Dhurka M."/>
        </authorList>
    </citation>
    <scope>NUCLEOTIDE SEQUENCE [LARGE SCALE GENOMIC DNA]</scope>
    <source>
        <strain evidence="1 2">KCTC 32151</strain>
    </source>
</reference>
<proteinExistence type="predicted"/>
<comment type="caution">
    <text evidence="1">The sequence shown here is derived from an EMBL/GenBank/DDBJ whole genome shotgun (WGS) entry which is preliminary data.</text>
</comment>
<evidence type="ECO:0000313" key="2">
    <source>
        <dbReference type="Proteomes" id="UP001185659"/>
    </source>
</evidence>
<accession>A0ABU4AJX6</accession>